<accession>A0A5R8WLZ5</accession>
<keyword evidence="2" id="KW-0732">Signal</keyword>
<reference evidence="4 5" key="1">
    <citation type="submission" date="2019-05" db="EMBL/GenBank/DDBJ databases">
        <title>Hymenobacter edaphi sp. nov., isolated from abandoned arsenic-contaminated farmland soil.</title>
        <authorList>
            <person name="Nie L."/>
        </authorList>
    </citation>
    <scope>NUCLEOTIDE SEQUENCE [LARGE SCALE GENOMIC DNA]</scope>
    <source>
        <strain evidence="4 5">1-3-3-8</strain>
    </source>
</reference>
<dbReference type="OrthoDB" id="9811395at2"/>
<dbReference type="Proteomes" id="UP000305517">
    <property type="component" value="Unassembled WGS sequence"/>
</dbReference>
<evidence type="ECO:0000313" key="5">
    <source>
        <dbReference type="Proteomes" id="UP000305517"/>
    </source>
</evidence>
<feature type="signal peptide" evidence="2">
    <location>
        <begin position="1"/>
        <end position="22"/>
    </location>
</feature>
<sequence length="456" mass="48650">MKKLPLLLPAALLLLAACNQNAKTAETSTPAPPPPATADTAAATGSRVELPPPNATKSVTKRVDIIDWPAGKTPVAPAGFTVTKYADGFEGPRWLYVLPNGDVLVAEASTIPMGVKKKIAAELNLDKSRALRESSANRITLLRDANKDGQPEVRETFLTAANGLNQPFGMLLIGDYFYVANTDGVLRFPYQAGQTRLGGQGQKIMTLPKGGYNNHWTRNLLAGPDGKQIYVSVGSGSNVQEHGPANEIRRANILRINADGSGEQVYASGLRNPVGMAWNPATKQLWTAVNERDELGDDLVPDYLTSVREGGFYGWPYAYFGPHEDPRRQGERPELVQKTIVPDVPLGPHTASLGLAFYDAKAFPAKYQGGAFIGQHGSWNRSAYSGYKVVFVPFSGGKPSGPPEDFLTGFLAGGEKAYGRPVGTFVAPDGALLVTDDAANTIWRVAASSGTAAGSR</sequence>
<evidence type="ECO:0000313" key="4">
    <source>
        <dbReference type="EMBL" id="TLM90402.1"/>
    </source>
</evidence>
<dbReference type="PROSITE" id="PS51257">
    <property type="entry name" value="PROKAR_LIPOPROTEIN"/>
    <property type="match status" value="1"/>
</dbReference>
<evidence type="ECO:0000256" key="1">
    <source>
        <dbReference type="SAM" id="MobiDB-lite"/>
    </source>
</evidence>
<protein>
    <submittedName>
        <fullName evidence="4">Sorbosone dehydrogenase family protein</fullName>
    </submittedName>
</protein>
<keyword evidence="5" id="KW-1185">Reference proteome</keyword>
<feature type="region of interest" description="Disordered" evidence="1">
    <location>
        <begin position="24"/>
        <end position="55"/>
    </location>
</feature>
<comment type="caution">
    <text evidence="4">The sequence shown here is derived from an EMBL/GenBank/DDBJ whole genome shotgun (WGS) entry which is preliminary data.</text>
</comment>
<dbReference type="InterPro" id="IPR012938">
    <property type="entry name" value="Glc/Sorbosone_DH"/>
</dbReference>
<dbReference type="Gene3D" id="2.120.10.30">
    <property type="entry name" value="TolB, C-terminal domain"/>
    <property type="match status" value="1"/>
</dbReference>
<proteinExistence type="predicted"/>
<evidence type="ECO:0000256" key="2">
    <source>
        <dbReference type="SAM" id="SignalP"/>
    </source>
</evidence>
<dbReference type="EMBL" id="VAJM01000009">
    <property type="protein sequence ID" value="TLM90402.1"/>
    <property type="molecule type" value="Genomic_DNA"/>
</dbReference>
<feature type="domain" description="Glucose/Sorbosone dehydrogenase" evidence="3">
    <location>
        <begin position="190"/>
        <end position="374"/>
    </location>
</feature>
<dbReference type="PANTHER" id="PTHR19328">
    <property type="entry name" value="HEDGEHOG-INTERACTING PROTEIN"/>
    <property type="match status" value="1"/>
</dbReference>
<feature type="chain" id="PRO_5024395365" evidence="2">
    <location>
        <begin position="23"/>
        <end position="456"/>
    </location>
</feature>
<dbReference type="InterPro" id="IPR011041">
    <property type="entry name" value="Quinoprot_gluc/sorb_DH_b-prop"/>
</dbReference>
<dbReference type="Pfam" id="PF07995">
    <property type="entry name" value="GSDH"/>
    <property type="match status" value="1"/>
</dbReference>
<dbReference type="RefSeq" id="WP_138079619.1">
    <property type="nucleotide sequence ID" value="NZ_VAJM01000009.1"/>
</dbReference>
<organism evidence="4 5">
    <name type="scientific">Hymenobacter jeollabukensis</name>
    <dbReference type="NCBI Taxonomy" id="2025313"/>
    <lineage>
        <taxon>Bacteria</taxon>
        <taxon>Pseudomonadati</taxon>
        <taxon>Bacteroidota</taxon>
        <taxon>Cytophagia</taxon>
        <taxon>Cytophagales</taxon>
        <taxon>Hymenobacteraceae</taxon>
        <taxon>Hymenobacter</taxon>
    </lineage>
</organism>
<gene>
    <name evidence="4" type="ORF">FDY95_16905</name>
</gene>
<name>A0A5R8WLZ5_9BACT</name>
<dbReference type="InterPro" id="IPR011042">
    <property type="entry name" value="6-blade_b-propeller_TolB-like"/>
</dbReference>
<dbReference type="AlphaFoldDB" id="A0A5R8WLZ5"/>
<evidence type="ECO:0000259" key="3">
    <source>
        <dbReference type="Pfam" id="PF07995"/>
    </source>
</evidence>
<dbReference type="PANTHER" id="PTHR19328:SF55">
    <property type="entry name" value="BLR6566 PROTEIN"/>
    <property type="match status" value="1"/>
</dbReference>
<dbReference type="SUPFAM" id="SSF50952">
    <property type="entry name" value="Soluble quinoprotein glucose dehydrogenase"/>
    <property type="match status" value="1"/>
</dbReference>